<proteinExistence type="predicted"/>
<reference evidence="2 3" key="1">
    <citation type="submission" date="2019-07" db="EMBL/GenBank/DDBJ databases">
        <title>Whole genome shotgun sequence of Reyranella soli NBRC 108950.</title>
        <authorList>
            <person name="Hosoyama A."/>
            <person name="Uohara A."/>
            <person name="Ohji S."/>
            <person name="Ichikawa N."/>
        </authorList>
    </citation>
    <scope>NUCLEOTIDE SEQUENCE [LARGE SCALE GENOMIC DNA]</scope>
    <source>
        <strain evidence="2 3">NBRC 108950</strain>
    </source>
</reference>
<organism evidence="2 3">
    <name type="scientific">Reyranella soli</name>
    <dbReference type="NCBI Taxonomy" id="1230389"/>
    <lineage>
        <taxon>Bacteria</taxon>
        <taxon>Pseudomonadati</taxon>
        <taxon>Pseudomonadota</taxon>
        <taxon>Alphaproteobacteria</taxon>
        <taxon>Hyphomicrobiales</taxon>
        <taxon>Reyranellaceae</taxon>
        <taxon>Reyranella</taxon>
    </lineage>
</organism>
<evidence type="ECO:0000256" key="1">
    <source>
        <dbReference type="SAM" id="MobiDB-lite"/>
    </source>
</evidence>
<evidence type="ECO:0000313" key="3">
    <source>
        <dbReference type="Proteomes" id="UP000321058"/>
    </source>
</evidence>
<dbReference type="AlphaFoldDB" id="A0A512NEH3"/>
<keyword evidence="3" id="KW-1185">Reference proteome</keyword>
<sequence>MQRNLSGKPKGKMSATAKHGQTHKSNRDSVNVPTELVEFAAPILSDPARRGLQAKGLASQRSHLGVCYMEEHRPISMNGLSSDHGSLRSKMVVATVISA</sequence>
<dbReference type="Proteomes" id="UP000321058">
    <property type="component" value="Unassembled WGS sequence"/>
</dbReference>
<accession>A0A512NEH3</accession>
<name>A0A512NEH3_9HYPH</name>
<dbReference type="EMBL" id="BKAJ01000077">
    <property type="protein sequence ID" value="GEP57343.1"/>
    <property type="molecule type" value="Genomic_DNA"/>
</dbReference>
<feature type="region of interest" description="Disordered" evidence="1">
    <location>
        <begin position="1"/>
        <end position="31"/>
    </location>
</feature>
<protein>
    <submittedName>
        <fullName evidence="2">Uncharacterized protein</fullName>
    </submittedName>
</protein>
<gene>
    <name evidence="2" type="ORF">RSO01_45090</name>
</gene>
<evidence type="ECO:0000313" key="2">
    <source>
        <dbReference type="EMBL" id="GEP57343.1"/>
    </source>
</evidence>
<comment type="caution">
    <text evidence="2">The sequence shown here is derived from an EMBL/GenBank/DDBJ whole genome shotgun (WGS) entry which is preliminary data.</text>
</comment>